<protein>
    <submittedName>
        <fullName evidence="7">LysE family transporter</fullName>
    </submittedName>
</protein>
<dbReference type="Pfam" id="PF01810">
    <property type="entry name" value="LysE"/>
    <property type="match status" value="1"/>
</dbReference>
<name>A0ABS8N624_9CLOT</name>
<evidence type="ECO:0000256" key="2">
    <source>
        <dbReference type="ARBA" id="ARBA00022475"/>
    </source>
</evidence>
<dbReference type="RefSeq" id="WP_150355344.1">
    <property type="nucleotide sequence ID" value="NZ_JAJJPB010000012.1"/>
</dbReference>
<feature type="transmembrane region" description="Helical" evidence="6">
    <location>
        <begin position="105"/>
        <end position="124"/>
    </location>
</feature>
<evidence type="ECO:0000313" key="8">
    <source>
        <dbReference type="Proteomes" id="UP001165422"/>
    </source>
</evidence>
<evidence type="ECO:0000313" key="7">
    <source>
        <dbReference type="EMBL" id="MCC9295271.1"/>
    </source>
</evidence>
<evidence type="ECO:0000256" key="3">
    <source>
        <dbReference type="ARBA" id="ARBA00022692"/>
    </source>
</evidence>
<keyword evidence="8" id="KW-1185">Reference proteome</keyword>
<dbReference type="PANTHER" id="PTHR30086:SF20">
    <property type="entry name" value="ARGININE EXPORTER PROTEIN ARGO-RELATED"/>
    <property type="match status" value="1"/>
</dbReference>
<feature type="transmembrane region" description="Helical" evidence="6">
    <location>
        <begin position="178"/>
        <end position="199"/>
    </location>
</feature>
<evidence type="ECO:0000256" key="5">
    <source>
        <dbReference type="ARBA" id="ARBA00023136"/>
    </source>
</evidence>
<keyword evidence="5 6" id="KW-0472">Membrane</keyword>
<proteinExistence type="predicted"/>
<keyword evidence="2" id="KW-1003">Cell membrane</keyword>
<comment type="subcellular location">
    <subcellularLocation>
        <location evidence="1">Cell membrane</location>
        <topology evidence="1">Multi-pass membrane protein</topology>
    </subcellularLocation>
</comment>
<dbReference type="InterPro" id="IPR001123">
    <property type="entry name" value="LeuE-type"/>
</dbReference>
<dbReference type="EMBL" id="JAJJPB010000012">
    <property type="protein sequence ID" value="MCC9295271.1"/>
    <property type="molecule type" value="Genomic_DNA"/>
</dbReference>
<evidence type="ECO:0000256" key="6">
    <source>
        <dbReference type="SAM" id="Phobius"/>
    </source>
</evidence>
<keyword evidence="4 6" id="KW-1133">Transmembrane helix</keyword>
<feature type="transmembrane region" description="Helical" evidence="6">
    <location>
        <begin position="6"/>
        <end position="25"/>
    </location>
</feature>
<sequence>MKYFIQGLLLGISYVAPIGMQNLYVINSAMSNKKTDAYKIAFITIFFDISLAITCFWGIGTIIERLKVLKIFVLLVGCIVVIYIGLNLILSTTYINRKAAVEKNLTKTIASCFIVTWMNPQAIIDGSLLLGGFKASMSYENSGFFIFGSCTASFFWFIFLTTIVSIFKHSFNKKSIRIINIICGIVIIYYGLKLGLNFIQELSNTKFIDNLLNYIIVKGSEHIC</sequence>
<organism evidence="7 8">
    <name type="scientific">Clostridium aromativorans</name>
    <dbReference type="NCBI Taxonomy" id="2836848"/>
    <lineage>
        <taxon>Bacteria</taxon>
        <taxon>Bacillati</taxon>
        <taxon>Bacillota</taxon>
        <taxon>Clostridia</taxon>
        <taxon>Eubacteriales</taxon>
        <taxon>Clostridiaceae</taxon>
        <taxon>Clostridium</taxon>
    </lineage>
</organism>
<comment type="caution">
    <text evidence="7">The sequence shown here is derived from an EMBL/GenBank/DDBJ whole genome shotgun (WGS) entry which is preliminary data.</text>
</comment>
<feature type="transmembrane region" description="Helical" evidence="6">
    <location>
        <begin position="144"/>
        <end position="166"/>
    </location>
</feature>
<accession>A0ABS8N624</accession>
<evidence type="ECO:0000256" key="4">
    <source>
        <dbReference type="ARBA" id="ARBA00022989"/>
    </source>
</evidence>
<dbReference type="Proteomes" id="UP001165422">
    <property type="component" value="Unassembled WGS sequence"/>
</dbReference>
<feature type="transmembrane region" description="Helical" evidence="6">
    <location>
        <begin position="71"/>
        <end position="93"/>
    </location>
</feature>
<gene>
    <name evidence="7" type="ORF">LN736_10430</name>
</gene>
<keyword evidence="3 6" id="KW-0812">Transmembrane</keyword>
<dbReference type="PANTHER" id="PTHR30086">
    <property type="entry name" value="ARGININE EXPORTER PROTEIN ARGO"/>
    <property type="match status" value="1"/>
</dbReference>
<evidence type="ECO:0000256" key="1">
    <source>
        <dbReference type="ARBA" id="ARBA00004651"/>
    </source>
</evidence>
<reference evidence="7" key="1">
    <citation type="submission" date="2021-11" db="EMBL/GenBank/DDBJ databases">
        <authorList>
            <person name="Qingchun L."/>
            <person name="Dong Z."/>
            <person name="Zongwei Q."/>
            <person name="Jia Z."/>
            <person name="Duotao L."/>
        </authorList>
    </citation>
    <scope>NUCLEOTIDE SEQUENCE</scope>
    <source>
        <strain evidence="7">WLY-B-L2</strain>
    </source>
</reference>
<feature type="transmembrane region" description="Helical" evidence="6">
    <location>
        <begin position="37"/>
        <end position="59"/>
    </location>
</feature>